<dbReference type="AlphaFoldDB" id="A0A1L7NPT3"/>
<reference evidence="1 2" key="1">
    <citation type="submission" date="2015-11" db="EMBL/GenBank/DDBJ databases">
        <title>Complete genome sequencing of a biphenyl-degrading bacterium, Pseudomonas putida KF715 (=NBRC110667).</title>
        <authorList>
            <person name="Suenaga H."/>
            <person name="Fujihara N."/>
            <person name="Watanabe T."/>
            <person name="Hirose J."/>
            <person name="Kimura N."/>
            <person name="Yamazoe A."/>
            <person name="Hosoyama A."/>
            <person name="Shimodaira J."/>
            <person name="Furukawa K."/>
        </authorList>
    </citation>
    <scope>NUCLEOTIDE SEQUENCE [LARGE SCALE GENOMIC DNA]</scope>
    <source>
        <strain evidence="1 2">KF715</strain>
        <plasmid evidence="2">Plasmid pkf715c dna</plasmid>
    </source>
</reference>
<name>A0A1L7NPT3_PSEPU</name>
<accession>A0A1L7NPT3</accession>
<gene>
    <name evidence="1" type="ORF">KF715C_pC210</name>
</gene>
<protein>
    <submittedName>
        <fullName evidence="1">Uncharacterized protein</fullName>
    </submittedName>
</protein>
<evidence type="ECO:0000313" key="2">
    <source>
        <dbReference type="Proteomes" id="UP000218731"/>
    </source>
</evidence>
<evidence type="ECO:0000313" key="1">
    <source>
        <dbReference type="EMBL" id="BAW27454.1"/>
    </source>
</evidence>
<organism evidence="1 2">
    <name type="scientific">Pseudomonas putida</name>
    <name type="common">Arthrobacter siderocapsulatus</name>
    <dbReference type="NCBI Taxonomy" id="303"/>
    <lineage>
        <taxon>Bacteria</taxon>
        <taxon>Pseudomonadati</taxon>
        <taxon>Pseudomonadota</taxon>
        <taxon>Gammaproteobacteria</taxon>
        <taxon>Pseudomonadales</taxon>
        <taxon>Pseudomonadaceae</taxon>
        <taxon>Pseudomonas</taxon>
    </lineage>
</organism>
<dbReference type="RefSeq" id="WP_096427187.1">
    <property type="nucleotide sequence ID" value="NZ_AP015032.1"/>
</dbReference>
<dbReference type="EMBL" id="AP015032">
    <property type="protein sequence ID" value="BAW27454.1"/>
    <property type="molecule type" value="Genomic_DNA"/>
</dbReference>
<proteinExistence type="predicted"/>
<sequence>MTNPYTPDFEVKACAYCKGATARCYACKHTGVKLTRRGMAARKHMITLLTQSAADLKVGDMMWFNYGYKKVASVINKIEVEGPRIRVHGHNRRHDKPMVSFLMTTSRVEMAFDGDQLLAIARQVEAYQATLNKDGTVSRRLKRAA</sequence>
<keyword evidence="1" id="KW-0614">Plasmid</keyword>
<geneLocation type="plasmid" evidence="2">
    <name>pkf715c dna</name>
</geneLocation>
<dbReference type="Proteomes" id="UP000218731">
    <property type="component" value="Plasmid pKF715C"/>
</dbReference>